<proteinExistence type="predicted"/>
<dbReference type="AlphaFoldDB" id="A0A0C9SK26"/>
<protein>
    <recommendedName>
        <fullName evidence="3">ATP-dependent DNA helicase</fullName>
    </recommendedName>
</protein>
<accession>A0A0C9SK26</accession>
<name>A0A0C9SK26_PLICR</name>
<dbReference type="HOGENOM" id="CLU_072235_0_0_1"/>
<feature type="non-terminal residue" evidence="1">
    <location>
        <position position="333"/>
    </location>
</feature>
<dbReference type="EMBL" id="KN832589">
    <property type="protein sequence ID" value="KII83001.1"/>
    <property type="molecule type" value="Genomic_DNA"/>
</dbReference>
<dbReference type="InterPro" id="IPR027417">
    <property type="entry name" value="P-loop_NTPase"/>
</dbReference>
<dbReference type="Proteomes" id="UP000053263">
    <property type="component" value="Unassembled WGS sequence"/>
</dbReference>
<evidence type="ECO:0000313" key="2">
    <source>
        <dbReference type="Proteomes" id="UP000053263"/>
    </source>
</evidence>
<gene>
    <name evidence="1" type="ORF">PLICRDRAFT_64476</name>
</gene>
<feature type="non-terminal residue" evidence="1">
    <location>
        <position position="1"/>
    </location>
</feature>
<dbReference type="PANTHER" id="PTHR47642">
    <property type="entry name" value="ATP-DEPENDENT DNA HELICASE"/>
    <property type="match status" value="1"/>
</dbReference>
<evidence type="ECO:0008006" key="3">
    <source>
        <dbReference type="Google" id="ProtNLM"/>
    </source>
</evidence>
<keyword evidence="2" id="KW-1185">Reference proteome</keyword>
<dbReference type="SUPFAM" id="SSF52540">
    <property type="entry name" value="P-loop containing nucleoside triphosphate hydrolases"/>
    <property type="match status" value="1"/>
</dbReference>
<reference evidence="1 2" key="1">
    <citation type="submission" date="2014-06" db="EMBL/GenBank/DDBJ databases">
        <title>Evolutionary Origins and Diversification of the Mycorrhizal Mutualists.</title>
        <authorList>
            <consortium name="DOE Joint Genome Institute"/>
            <consortium name="Mycorrhizal Genomics Consortium"/>
            <person name="Kohler A."/>
            <person name="Kuo A."/>
            <person name="Nagy L.G."/>
            <person name="Floudas D."/>
            <person name="Copeland A."/>
            <person name="Barry K.W."/>
            <person name="Cichocki N."/>
            <person name="Veneault-Fourrey C."/>
            <person name="LaButti K."/>
            <person name="Lindquist E.A."/>
            <person name="Lipzen A."/>
            <person name="Lundell T."/>
            <person name="Morin E."/>
            <person name="Murat C."/>
            <person name="Riley R."/>
            <person name="Ohm R."/>
            <person name="Sun H."/>
            <person name="Tunlid A."/>
            <person name="Henrissat B."/>
            <person name="Grigoriev I.V."/>
            <person name="Hibbett D.S."/>
            <person name="Martin F."/>
        </authorList>
    </citation>
    <scope>NUCLEOTIDE SEQUENCE [LARGE SCALE GENOMIC DNA]</scope>
    <source>
        <strain evidence="1 2">FD-325 SS-3</strain>
    </source>
</reference>
<evidence type="ECO:0000313" key="1">
    <source>
        <dbReference type="EMBL" id="KII83001.1"/>
    </source>
</evidence>
<sequence length="333" mass="37825">GVAALKGAYLWRMVDVVVKLTKNVRQQDDDWYSGFLSRLRTGRCTDRSALRRSNQAGKSDIDVLRERDFAHIWNTDPVEGRLFRDAPVIVGSTRLRDAINLQKAKKHSSRLGETLHYYHSIDTHRRKPLTGWVQQSVWNLSSSKTQSRLGKLPLFVGMKVIVTVNRAFSRGIVNGAEGVVTRIKYSLDSEYRRVAEVVYVCVPGAGQVADDLEVDVVPIFPVKTSITLKGDRRKGLSDRSFQRTYIPLLPAYCFTDYKAQGRSMERATVDICSARTLQGMYVMMSRVKTLKGVAILRWFPSASICGKRLSHQLRLELERIDHLDQLTKNAYMS</sequence>
<dbReference type="InterPro" id="IPR051055">
    <property type="entry name" value="PIF1_helicase"/>
</dbReference>
<organism evidence="1 2">
    <name type="scientific">Plicaturopsis crispa FD-325 SS-3</name>
    <dbReference type="NCBI Taxonomy" id="944288"/>
    <lineage>
        <taxon>Eukaryota</taxon>
        <taxon>Fungi</taxon>
        <taxon>Dikarya</taxon>
        <taxon>Basidiomycota</taxon>
        <taxon>Agaricomycotina</taxon>
        <taxon>Agaricomycetes</taxon>
        <taxon>Agaricomycetidae</taxon>
        <taxon>Amylocorticiales</taxon>
        <taxon>Amylocorticiaceae</taxon>
        <taxon>Plicatura</taxon>
        <taxon>Plicaturopsis crispa</taxon>
    </lineage>
</organism>
<dbReference type="OrthoDB" id="432234at2759"/>